<dbReference type="Proteomes" id="UP001600894">
    <property type="component" value="Unassembled WGS sequence"/>
</dbReference>
<dbReference type="Gene3D" id="3.40.630.10">
    <property type="entry name" value="Zn peptidases"/>
    <property type="match status" value="1"/>
</dbReference>
<dbReference type="SUPFAM" id="SSF52025">
    <property type="entry name" value="PA domain"/>
    <property type="match status" value="1"/>
</dbReference>
<dbReference type="SUPFAM" id="SSF53187">
    <property type="entry name" value="Zn-dependent exopeptidases"/>
    <property type="match status" value="1"/>
</dbReference>
<proteinExistence type="predicted"/>
<comment type="caution">
    <text evidence="2">The sequence shown here is derived from an EMBL/GenBank/DDBJ whole genome shotgun (WGS) entry which is preliminary data.</text>
</comment>
<dbReference type="RefSeq" id="WP_390470814.1">
    <property type="nucleotide sequence ID" value="NZ_BAABXL010000001.1"/>
</dbReference>
<organism evidence="2 3">
    <name type="scientific">Enterocloster alcoholdehydrogenati</name>
    <dbReference type="NCBI Taxonomy" id="2547410"/>
    <lineage>
        <taxon>Bacteria</taxon>
        <taxon>Bacillati</taxon>
        <taxon>Bacillota</taxon>
        <taxon>Clostridia</taxon>
        <taxon>Lachnospirales</taxon>
        <taxon>Lachnospiraceae</taxon>
        <taxon>Enterocloster</taxon>
    </lineage>
</organism>
<reference evidence="2 3" key="1">
    <citation type="submission" date="2024-04" db="EMBL/GenBank/DDBJ databases">
        <title>Defined microbial consortia suppress multidrug-resistant proinflammatory Enterobacteriaceae via ecological control.</title>
        <authorList>
            <person name="Furuichi M."/>
            <person name="Kawaguchi T."/>
            <person name="Pust M."/>
            <person name="Yasuma K."/>
            <person name="Plichta D."/>
            <person name="Hasegawa N."/>
            <person name="Ohya T."/>
            <person name="Bhattarai S."/>
            <person name="Sasajima S."/>
            <person name="Aoto Y."/>
            <person name="Tuganbaev T."/>
            <person name="Yaginuma M."/>
            <person name="Ueda M."/>
            <person name="Okahashi N."/>
            <person name="Amafuji K."/>
            <person name="Kiridooshi Y."/>
            <person name="Sugita K."/>
            <person name="Strazar M."/>
            <person name="Skelly A."/>
            <person name="Suda W."/>
            <person name="Hattori M."/>
            <person name="Nakamoto N."/>
            <person name="Caballero S."/>
            <person name="Norman J."/>
            <person name="Olle B."/>
            <person name="Tanoue T."/>
            <person name="Arita M."/>
            <person name="Bucci V."/>
            <person name="Atarashi K."/>
            <person name="Xavier R."/>
            <person name="Honda K."/>
        </authorList>
    </citation>
    <scope>NUCLEOTIDE SEQUENCE [LARGE SCALE GENOMIC DNA]</scope>
    <source>
        <strain evidence="3">f13</strain>
    </source>
</reference>
<feature type="domain" description="Peptidase M28" evidence="1">
    <location>
        <begin position="237"/>
        <end position="426"/>
    </location>
</feature>
<name>A0ABQ0B1K0_9FIRM</name>
<keyword evidence="3" id="KW-1185">Reference proteome</keyword>
<evidence type="ECO:0000259" key="1">
    <source>
        <dbReference type="Pfam" id="PF04389"/>
    </source>
</evidence>
<evidence type="ECO:0000313" key="2">
    <source>
        <dbReference type="EMBL" id="GAA6270163.1"/>
    </source>
</evidence>
<dbReference type="InterPro" id="IPR039373">
    <property type="entry name" value="Peptidase_M28B"/>
</dbReference>
<dbReference type="InterPro" id="IPR007484">
    <property type="entry name" value="Peptidase_M28"/>
</dbReference>
<dbReference type="EMBL" id="BAABXL010000001">
    <property type="protein sequence ID" value="GAA6270163.1"/>
    <property type="molecule type" value="Genomic_DNA"/>
</dbReference>
<dbReference type="InterPro" id="IPR046450">
    <property type="entry name" value="PA_dom_sf"/>
</dbReference>
<dbReference type="PANTHER" id="PTHR10404:SF46">
    <property type="entry name" value="VACUOLAR PROTEIN SORTING-ASSOCIATED PROTEIN 70"/>
    <property type="match status" value="1"/>
</dbReference>
<evidence type="ECO:0000313" key="3">
    <source>
        <dbReference type="Proteomes" id="UP001600894"/>
    </source>
</evidence>
<dbReference type="PANTHER" id="PTHR10404">
    <property type="entry name" value="N-ACETYLATED-ALPHA-LINKED ACIDIC DIPEPTIDASE"/>
    <property type="match status" value="1"/>
</dbReference>
<accession>A0ABQ0B1K0</accession>
<protein>
    <recommendedName>
        <fullName evidence="1">Peptidase M28 domain-containing protein</fullName>
    </recommendedName>
</protein>
<dbReference type="Pfam" id="PF04389">
    <property type="entry name" value="Peptidase_M28"/>
    <property type="match status" value="1"/>
</dbReference>
<dbReference type="Gene3D" id="3.50.30.30">
    <property type="match status" value="1"/>
</dbReference>
<sequence>MEQWKKWEQALTEAVDTDYSYGLAKRMEEPRTNPVLGYRTAGSQAEFETGELLYREMKQLGLKEVHKDKIRVDSWDFHHAVLRFRDHQGKEHEFQLGAYQTDFHTEGFKEFSMVYLGRGTACQYENVDVKGKLVLIDINQREEWWINFPVYQAHLKGAAALIAVQDNGYGEIHETALNAQDIAGPMEAAAFSISQADAAVLKADMARRAGENQGEYGETRVLFDASSTVLKDQESYNIVGTIPGREKDSLILLSAHYDSYFSGFQDDNAAVAMMLGIARAILKTGYQPNKTLVFCALAAEEWGVVDSKYDWSAGAYEQVFTARPEWQGKVFADLNFELPAHAHGKRDGVRCTYEYASFMEDFVKRIRNIPAAYPEGIEVLYPIQTWSDDFSMAIAGIPSMVNEFSAGEFMETHYHSQFDNEEFYQEEVFRFHHEFYGKLVLAIDRSAAVPLDFGRLFGAVADSVDRKMCRKTGAQEEGLLQGLEKAGELAKTLYKAVQTINQRYEELLEQRNGTCAGMSGCVSADEEGLSAAGGGCRKLEAACRELNRRLLGLFRKEQDYFVRLNWHDEVLFPQEAVGSNLQAIYKALECLRQGDAEGGLNAVYEIDNNRYAFLFDKEVFSYFTEYVLNQPADRLKWGAGRIVHHENLFELVASLKEKHQKAGGQTADLERERRALLKVAENQEQCYREDIQYMENSVGKLTALMEDCLKTIPDIKW</sequence>
<gene>
    <name evidence="2" type="ORF">F130042H8_32230</name>
</gene>